<dbReference type="InterPro" id="IPR010987">
    <property type="entry name" value="Glutathione-S-Trfase_C-like"/>
</dbReference>
<evidence type="ECO:0000313" key="3">
    <source>
        <dbReference type="EMBL" id="MFC3126236.1"/>
    </source>
</evidence>
<dbReference type="PROSITE" id="PS50405">
    <property type="entry name" value="GST_CTER"/>
    <property type="match status" value="1"/>
</dbReference>
<dbReference type="InterPro" id="IPR054416">
    <property type="entry name" value="GST_UstS-like_C"/>
</dbReference>
<evidence type="ECO:0000313" key="4">
    <source>
        <dbReference type="Proteomes" id="UP001595593"/>
    </source>
</evidence>
<organism evidence="3 4">
    <name type="scientific">Teichococcus globiformis</name>
    <dbReference type="NCBI Taxonomy" id="2307229"/>
    <lineage>
        <taxon>Bacteria</taxon>
        <taxon>Pseudomonadati</taxon>
        <taxon>Pseudomonadota</taxon>
        <taxon>Alphaproteobacteria</taxon>
        <taxon>Acetobacterales</taxon>
        <taxon>Roseomonadaceae</taxon>
        <taxon>Roseomonas</taxon>
    </lineage>
</organism>
<reference evidence="4" key="1">
    <citation type="journal article" date="2019" name="Int. J. Syst. Evol. Microbiol.">
        <title>The Global Catalogue of Microorganisms (GCM) 10K type strain sequencing project: providing services to taxonomists for standard genome sequencing and annotation.</title>
        <authorList>
            <consortium name="The Broad Institute Genomics Platform"/>
            <consortium name="The Broad Institute Genome Sequencing Center for Infectious Disease"/>
            <person name="Wu L."/>
            <person name="Ma J."/>
        </authorList>
    </citation>
    <scope>NUCLEOTIDE SEQUENCE [LARGE SCALE GENOMIC DNA]</scope>
    <source>
        <strain evidence="4">KCTC 52094</strain>
    </source>
</reference>
<feature type="domain" description="GST N-terminal" evidence="1">
    <location>
        <begin position="9"/>
        <end position="85"/>
    </location>
</feature>
<comment type="caution">
    <text evidence="3">The sequence shown here is derived from an EMBL/GenBank/DDBJ whole genome shotgun (WGS) entry which is preliminary data.</text>
</comment>
<name>A0ABV7G6E1_9PROT</name>
<keyword evidence="4" id="KW-1185">Reference proteome</keyword>
<evidence type="ECO:0000259" key="2">
    <source>
        <dbReference type="PROSITE" id="PS50405"/>
    </source>
</evidence>
<evidence type="ECO:0000259" key="1">
    <source>
        <dbReference type="PROSITE" id="PS50404"/>
    </source>
</evidence>
<gene>
    <name evidence="3" type="ORF">ACFOD4_14305</name>
</gene>
<dbReference type="PANTHER" id="PTHR43968:SF6">
    <property type="entry name" value="GLUTATHIONE S-TRANSFERASE OMEGA"/>
    <property type="match status" value="1"/>
</dbReference>
<dbReference type="InterPro" id="IPR036282">
    <property type="entry name" value="Glutathione-S-Trfase_C_sf"/>
</dbReference>
<dbReference type="Gene3D" id="3.40.30.10">
    <property type="entry name" value="Glutaredoxin"/>
    <property type="match status" value="1"/>
</dbReference>
<dbReference type="CDD" id="cd03038">
    <property type="entry name" value="GST_N_etherase_LigE"/>
    <property type="match status" value="1"/>
</dbReference>
<dbReference type="InterPro" id="IPR004045">
    <property type="entry name" value="Glutathione_S-Trfase_N"/>
</dbReference>
<dbReference type="SUPFAM" id="SSF52833">
    <property type="entry name" value="Thioredoxin-like"/>
    <property type="match status" value="1"/>
</dbReference>
<dbReference type="Gene3D" id="1.20.1050.10">
    <property type="match status" value="1"/>
</dbReference>
<dbReference type="EMBL" id="JBHRTN010000018">
    <property type="protein sequence ID" value="MFC3126236.1"/>
    <property type="molecule type" value="Genomic_DNA"/>
</dbReference>
<dbReference type="Pfam" id="PF13409">
    <property type="entry name" value="GST_N_2"/>
    <property type="match status" value="1"/>
</dbReference>
<dbReference type="Proteomes" id="UP001595593">
    <property type="component" value="Unassembled WGS sequence"/>
</dbReference>
<accession>A0ABV7G6E1</accession>
<sequence length="231" mass="25603">MSGRRLYELAGADPARRFSPYCWRARMALAHKGLEAEAVPWRFTDSAAIAFSGQNKVPVLVDGSQVVSDSWNIACYLEDRYPDRRSLFQGGREATRFTVAWADTALNPALVRLIVSDIPSLLDEPARAYFVESREKRFGMALPQLAEAREAALPAFQAALAPLRAVLKDQAFLGGASPDYGDYAVFGSFQWARVVSSLELLLEGDRVADWRDRMLDLFNGLARATPARGED</sequence>
<dbReference type="Pfam" id="PF22041">
    <property type="entry name" value="GST_C_7"/>
    <property type="match status" value="1"/>
</dbReference>
<proteinExistence type="predicted"/>
<dbReference type="SUPFAM" id="SSF47616">
    <property type="entry name" value="GST C-terminal domain-like"/>
    <property type="match status" value="1"/>
</dbReference>
<feature type="domain" description="GST C-terminal" evidence="2">
    <location>
        <begin position="104"/>
        <end position="231"/>
    </location>
</feature>
<dbReference type="InterPro" id="IPR036249">
    <property type="entry name" value="Thioredoxin-like_sf"/>
</dbReference>
<protein>
    <submittedName>
        <fullName evidence="3">Glutathione S-transferase family protein</fullName>
    </submittedName>
</protein>
<dbReference type="PROSITE" id="PS50404">
    <property type="entry name" value="GST_NTER"/>
    <property type="match status" value="1"/>
</dbReference>
<dbReference type="PANTHER" id="PTHR43968">
    <property type="match status" value="1"/>
</dbReference>
<dbReference type="RefSeq" id="WP_379597438.1">
    <property type="nucleotide sequence ID" value="NZ_JBHRTN010000018.1"/>
</dbReference>
<dbReference type="InterPro" id="IPR050983">
    <property type="entry name" value="GST_Omega/HSP26"/>
</dbReference>